<evidence type="ECO:0000256" key="1">
    <source>
        <dbReference type="SAM" id="MobiDB-lite"/>
    </source>
</evidence>
<gene>
    <name evidence="2" type="ORF">O3P69_004473</name>
</gene>
<keyword evidence="3" id="KW-1185">Reference proteome</keyword>
<comment type="caution">
    <text evidence="2">The sequence shown here is derived from an EMBL/GenBank/DDBJ whole genome shotgun (WGS) entry which is preliminary data.</text>
</comment>
<proteinExistence type="predicted"/>
<evidence type="ECO:0000313" key="3">
    <source>
        <dbReference type="Proteomes" id="UP001487740"/>
    </source>
</evidence>
<name>A0AAW0UFR8_SCYPA</name>
<feature type="compositionally biased region" description="Polar residues" evidence="1">
    <location>
        <begin position="74"/>
        <end position="87"/>
    </location>
</feature>
<dbReference type="EMBL" id="JARAKH010000013">
    <property type="protein sequence ID" value="KAK8397710.1"/>
    <property type="molecule type" value="Genomic_DNA"/>
</dbReference>
<feature type="region of interest" description="Disordered" evidence="1">
    <location>
        <begin position="1"/>
        <end position="140"/>
    </location>
</feature>
<evidence type="ECO:0000313" key="2">
    <source>
        <dbReference type="EMBL" id="KAK8397710.1"/>
    </source>
</evidence>
<dbReference type="Proteomes" id="UP001487740">
    <property type="component" value="Unassembled WGS sequence"/>
</dbReference>
<organism evidence="2 3">
    <name type="scientific">Scylla paramamosain</name>
    <name type="common">Mud crab</name>
    <dbReference type="NCBI Taxonomy" id="85552"/>
    <lineage>
        <taxon>Eukaryota</taxon>
        <taxon>Metazoa</taxon>
        <taxon>Ecdysozoa</taxon>
        <taxon>Arthropoda</taxon>
        <taxon>Crustacea</taxon>
        <taxon>Multicrustacea</taxon>
        <taxon>Malacostraca</taxon>
        <taxon>Eumalacostraca</taxon>
        <taxon>Eucarida</taxon>
        <taxon>Decapoda</taxon>
        <taxon>Pleocyemata</taxon>
        <taxon>Brachyura</taxon>
        <taxon>Eubrachyura</taxon>
        <taxon>Portunoidea</taxon>
        <taxon>Portunidae</taxon>
        <taxon>Portuninae</taxon>
        <taxon>Scylla</taxon>
    </lineage>
</organism>
<reference evidence="2 3" key="1">
    <citation type="submission" date="2023-03" db="EMBL/GenBank/DDBJ databases">
        <title>High-quality genome of Scylla paramamosain provides insights in environmental adaptation.</title>
        <authorList>
            <person name="Zhang L."/>
        </authorList>
    </citation>
    <scope>NUCLEOTIDE SEQUENCE [LARGE SCALE GENOMIC DNA]</scope>
    <source>
        <strain evidence="2">LZ_2023a</strain>
        <tissue evidence="2">Muscle</tissue>
    </source>
</reference>
<sequence length="275" mass="28772">MSDKRQSGPPDGGPPDRERGGRPRYGTQVYDSKGMKNSRLSQQAGDDYGREGGRRGQPSGAAGPDVATVGGLPLTQTSTGRGRQTNAGGRRGSLDNGRQGEGKGGQRRGSVDSGEQDRGKDADDGTSSIEAGSSQDQDQMIQKQRARVLLLSAKGDWPALDHALKVLERLVPEQQLSGSSSQPPFHPLKDLADEVSLYLATMAVVSLPFRVSEVRRPATTLPLLCLRLVLVSKMASGCDGCLRPGCPAGSRGGIAVAPRSSGTLISLQGIAARGC</sequence>
<feature type="compositionally biased region" description="Polar residues" evidence="1">
    <location>
        <begin position="125"/>
        <end position="140"/>
    </location>
</feature>
<protein>
    <submittedName>
        <fullName evidence="2">Uncharacterized protein</fullName>
    </submittedName>
</protein>
<dbReference type="AlphaFoldDB" id="A0AAW0UFR8"/>
<accession>A0AAW0UFR8</accession>